<dbReference type="EMBL" id="JPME01000013">
    <property type="protein sequence ID" value="KEZ90120.1"/>
    <property type="molecule type" value="Genomic_DNA"/>
</dbReference>
<proteinExistence type="predicted"/>
<organism evidence="1 2">
    <name type="scientific">Lacrimispora celerecrescens</name>
    <dbReference type="NCBI Taxonomy" id="29354"/>
    <lineage>
        <taxon>Bacteria</taxon>
        <taxon>Bacillati</taxon>
        <taxon>Bacillota</taxon>
        <taxon>Clostridia</taxon>
        <taxon>Lachnospirales</taxon>
        <taxon>Lachnospiraceae</taxon>
        <taxon>Lacrimispora</taxon>
    </lineage>
</organism>
<dbReference type="AlphaFoldDB" id="A0A084JMD6"/>
<dbReference type="Proteomes" id="UP000028525">
    <property type="component" value="Unassembled WGS sequence"/>
</dbReference>
<evidence type="ECO:0000313" key="2">
    <source>
        <dbReference type="Proteomes" id="UP000028525"/>
    </source>
</evidence>
<accession>A0A084JMD6</accession>
<reference evidence="1 2" key="1">
    <citation type="submission" date="2014-07" db="EMBL/GenBank/DDBJ databases">
        <title>Draft genome of Clostridium celerecrescens 152B isolated from sediments associated with methane hydrate from Krishna Godavari basin.</title>
        <authorList>
            <person name="Honkalas V.S."/>
            <person name="Dabir A.P."/>
            <person name="Arora P."/>
            <person name="Dhakephalkar P.K."/>
        </authorList>
    </citation>
    <scope>NUCLEOTIDE SEQUENCE [LARGE SCALE GENOMIC DNA]</scope>
    <source>
        <strain evidence="1 2">152B</strain>
    </source>
</reference>
<dbReference type="STRING" id="29354.IO98_11585"/>
<evidence type="ECO:0000313" key="1">
    <source>
        <dbReference type="EMBL" id="KEZ90120.1"/>
    </source>
</evidence>
<sequence length="69" mass="7711">MEDIIMNNNIYVPKDTDFVGICNGKTIDAVKETINGVLVKSIPFESGKVSLPIYEDGSIKWLDDSLFMK</sequence>
<protein>
    <submittedName>
        <fullName evidence="1">Uncharacterized protein</fullName>
    </submittedName>
</protein>
<comment type="caution">
    <text evidence="1">The sequence shown here is derived from an EMBL/GenBank/DDBJ whole genome shotgun (WGS) entry which is preliminary data.</text>
</comment>
<name>A0A084JMD6_9FIRM</name>
<gene>
    <name evidence="1" type="ORF">IO98_11585</name>
</gene>
<keyword evidence="2" id="KW-1185">Reference proteome</keyword>